<feature type="region of interest" description="Disordered" evidence="1">
    <location>
        <begin position="1"/>
        <end position="47"/>
    </location>
</feature>
<evidence type="ECO:0000313" key="2">
    <source>
        <dbReference type="EMBL" id="GLD68757.1"/>
    </source>
</evidence>
<dbReference type="Proteomes" id="UP001279410">
    <property type="component" value="Unassembled WGS sequence"/>
</dbReference>
<reference evidence="2" key="1">
    <citation type="submission" date="2022-08" db="EMBL/GenBank/DDBJ databases">
        <title>Genome sequencing of akame (Lates japonicus).</title>
        <authorList>
            <person name="Hashiguchi Y."/>
            <person name="Takahashi H."/>
        </authorList>
    </citation>
    <scope>NUCLEOTIDE SEQUENCE</scope>
    <source>
        <strain evidence="2">Kochi</strain>
    </source>
</reference>
<proteinExistence type="predicted"/>
<evidence type="ECO:0000313" key="3">
    <source>
        <dbReference type="Proteomes" id="UP001279410"/>
    </source>
</evidence>
<evidence type="ECO:0000256" key="1">
    <source>
        <dbReference type="SAM" id="MobiDB-lite"/>
    </source>
</evidence>
<keyword evidence="3" id="KW-1185">Reference proteome</keyword>
<comment type="caution">
    <text evidence="2">The sequence shown here is derived from an EMBL/GenBank/DDBJ whole genome shotgun (WGS) entry which is preliminary data.</text>
</comment>
<accession>A0AAD3N6L0</accession>
<sequence length="127" mass="13113">MVSKGGVKSGEDPEQVKERGSVRLPGHRSPHAQTGSPGQLGPSGSTGGNCPDLRRDCIYFINCGLRSALHLTAKLVFYGGPQTFNQEKAYQSAGGSVALQRVNGAGCFQALGTLTSGGGLEPPRPSS</sequence>
<name>A0AAD3N6L0_LATJO</name>
<dbReference type="AlphaFoldDB" id="A0AAD3N6L0"/>
<feature type="compositionally biased region" description="Basic and acidic residues" evidence="1">
    <location>
        <begin position="9"/>
        <end position="21"/>
    </location>
</feature>
<dbReference type="EMBL" id="BRZM01000147">
    <property type="protein sequence ID" value="GLD68757.1"/>
    <property type="molecule type" value="Genomic_DNA"/>
</dbReference>
<gene>
    <name evidence="2" type="ORF">AKAME5_002007000</name>
</gene>
<protein>
    <submittedName>
        <fullName evidence="2">Protein phosphatase 1A-like protein</fullName>
    </submittedName>
</protein>
<organism evidence="2 3">
    <name type="scientific">Lates japonicus</name>
    <name type="common">Japanese lates</name>
    <dbReference type="NCBI Taxonomy" id="270547"/>
    <lineage>
        <taxon>Eukaryota</taxon>
        <taxon>Metazoa</taxon>
        <taxon>Chordata</taxon>
        <taxon>Craniata</taxon>
        <taxon>Vertebrata</taxon>
        <taxon>Euteleostomi</taxon>
        <taxon>Actinopterygii</taxon>
        <taxon>Neopterygii</taxon>
        <taxon>Teleostei</taxon>
        <taxon>Neoteleostei</taxon>
        <taxon>Acanthomorphata</taxon>
        <taxon>Carangaria</taxon>
        <taxon>Carangaria incertae sedis</taxon>
        <taxon>Centropomidae</taxon>
        <taxon>Lates</taxon>
    </lineage>
</organism>